<organism evidence="1 2">
    <name type="scientific">Elliptochloris bilobata</name>
    <dbReference type="NCBI Taxonomy" id="381761"/>
    <lineage>
        <taxon>Eukaryota</taxon>
        <taxon>Viridiplantae</taxon>
        <taxon>Chlorophyta</taxon>
        <taxon>core chlorophytes</taxon>
        <taxon>Trebouxiophyceae</taxon>
        <taxon>Trebouxiophyceae incertae sedis</taxon>
        <taxon>Elliptochloris clade</taxon>
        <taxon>Elliptochloris</taxon>
    </lineage>
</organism>
<evidence type="ECO:0000313" key="2">
    <source>
        <dbReference type="Proteomes" id="UP001445335"/>
    </source>
</evidence>
<dbReference type="EMBL" id="JALJOU010000007">
    <property type="protein sequence ID" value="KAK9842556.1"/>
    <property type="molecule type" value="Genomic_DNA"/>
</dbReference>
<proteinExistence type="predicted"/>
<keyword evidence="2" id="KW-1185">Reference proteome</keyword>
<comment type="caution">
    <text evidence="1">The sequence shown here is derived from an EMBL/GenBank/DDBJ whole genome shotgun (WGS) entry which is preliminary data.</text>
</comment>
<dbReference type="AlphaFoldDB" id="A0AAW1S9U4"/>
<accession>A0AAW1S9U4</accession>
<protein>
    <submittedName>
        <fullName evidence="1">Uncharacterized protein</fullName>
    </submittedName>
</protein>
<dbReference type="Proteomes" id="UP001445335">
    <property type="component" value="Unassembled WGS sequence"/>
</dbReference>
<name>A0AAW1S9U4_9CHLO</name>
<gene>
    <name evidence="1" type="ORF">WJX81_005863</name>
</gene>
<reference evidence="1 2" key="1">
    <citation type="journal article" date="2024" name="Nat. Commun.">
        <title>Phylogenomics reveals the evolutionary origins of lichenization in chlorophyte algae.</title>
        <authorList>
            <person name="Puginier C."/>
            <person name="Libourel C."/>
            <person name="Otte J."/>
            <person name="Skaloud P."/>
            <person name="Haon M."/>
            <person name="Grisel S."/>
            <person name="Petersen M."/>
            <person name="Berrin J.G."/>
            <person name="Delaux P.M."/>
            <person name="Dal Grande F."/>
            <person name="Keller J."/>
        </authorList>
    </citation>
    <scope>NUCLEOTIDE SEQUENCE [LARGE SCALE GENOMIC DNA]</scope>
    <source>
        <strain evidence="1 2">SAG 245.80</strain>
    </source>
</reference>
<sequence>MATSPLRRPMTTSPEAFPELALDADELSIVFRRILPALVTGRAHFYGLRTAVQRDDLQEYAVLRAQYPDLDSQFRSLSEGSLCPLNMGRA</sequence>
<evidence type="ECO:0000313" key="1">
    <source>
        <dbReference type="EMBL" id="KAK9842556.1"/>
    </source>
</evidence>